<keyword evidence="1" id="KW-0596">Phosphopantetheine</keyword>
<dbReference type="GO" id="GO:0004312">
    <property type="term" value="F:fatty acid synthase activity"/>
    <property type="evidence" value="ECO:0007669"/>
    <property type="project" value="TreeGrafter"/>
</dbReference>
<dbReference type="SUPFAM" id="SSF53901">
    <property type="entry name" value="Thiolase-like"/>
    <property type="match status" value="1"/>
</dbReference>
<proteinExistence type="predicted"/>
<dbReference type="InterPro" id="IPR014030">
    <property type="entry name" value="Ketoacyl_synth_N"/>
</dbReference>
<dbReference type="GO" id="GO:0031177">
    <property type="term" value="F:phosphopantetheine binding"/>
    <property type="evidence" value="ECO:0007669"/>
    <property type="project" value="InterPro"/>
</dbReference>
<dbReference type="Pfam" id="PF02801">
    <property type="entry name" value="Ketoacyl-synt_C"/>
    <property type="match status" value="1"/>
</dbReference>
<dbReference type="InterPro" id="IPR006162">
    <property type="entry name" value="Ppantetheine_attach_site"/>
</dbReference>
<dbReference type="SMART" id="SM00827">
    <property type="entry name" value="PKS_AT"/>
    <property type="match status" value="1"/>
</dbReference>
<keyword evidence="10" id="KW-1185">Reference proteome</keyword>
<dbReference type="SUPFAM" id="SSF55048">
    <property type="entry name" value="Probable ACP-binding domain of malonyl-CoA ACP transacylase"/>
    <property type="match status" value="1"/>
</dbReference>
<feature type="domain" description="Ketosynthase family 3 (KS3)" evidence="7">
    <location>
        <begin position="365"/>
        <end position="801"/>
    </location>
</feature>
<dbReference type="GO" id="GO:0004315">
    <property type="term" value="F:3-oxoacyl-[acyl-carrier-protein] synthase activity"/>
    <property type="evidence" value="ECO:0007669"/>
    <property type="project" value="InterPro"/>
</dbReference>
<evidence type="ECO:0000256" key="3">
    <source>
        <dbReference type="ARBA" id="ARBA00022679"/>
    </source>
</evidence>
<evidence type="ECO:0000313" key="9">
    <source>
        <dbReference type="EMBL" id="KAK3331714.1"/>
    </source>
</evidence>
<dbReference type="CDD" id="cd00833">
    <property type="entry name" value="PKS"/>
    <property type="match status" value="1"/>
</dbReference>
<dbReference type="SMART" id="SM00823">
    <property type="entry name" value="PKS_PP"/>
    <property type="match status" value="2"/>
</dbReference>
<feature type="region of interest" description="N-terminal hotdog fold" evidence="4">
    <location>
        <begin position="1308"/>
        <end position="1441"/>
    </location>
</feature>
<keyword evidence="3" id="KW-0808">Transferase</keyword>
<dbReference type="InterPro" id="IPR018201">
    <property type="entry name" value="Ketoacyl_synth_AS"/>
</dbReference>
<dbReference type="PROSITE" id="PS52004">
    <property type="entry name" value="KS3_2"/>
    <property type="match status" value="1"/>
</dbReference>
<feature type="domain" description="Carrier" evidence="6">
    <location>
        <begin position="1665"/>
        <end position="1742"/>
    </location>
</feature>
<dbReference type="InterPro" id="IPR014043">
    <property type="entry name" value="Acyl_transferase_dom"/>
</dbReference>
<dbReference type="GO" id="GO:0006633">
    <property type="term" value="P:fatty acid biosynthetic process"/>
    <property type="evidence" value="ECO:0007669"/>
    <property type="project" value="InterPro"/>
</dbReference>
<dbReference type="SUPFAM" id="SSF47336">
    <property type="entry name" value="ACP-like"/>
    <property type="match status" value="2"/>
</dbReference>
<evidence type="ECO:0000256" key="4">
    <source>
        <dbReference type="PROSITE-ProRule" id="PRU01363"/>
    </source>
</evidence>
<dbReference type="EMBL" id="JAUEPO010000002">
    <property type="protein sequence ID" value="KAK3331714.1"/>
    <property type="molecule type" value="Genomic_DNA"/>
</dbReference>
<feature type="region of interest" description="Disordered" evidence="5">
    <location>
        <begin position="1739"/>
        <end position="1787"/>
    </location>
</feature>
<evidence type="ECO:0000313" key="10">
    <source>
        <dbReference type="Proteomes" id="UP001286456"/>
    </source>
</evidence>
<protein>
    <submittedName>
        <fullName evidence="9">Polyketide synthase</fullName>
    </submittedName>
</protein>
<dbReference type="Pfam" id="PF16073">
    <property type="entry name" value="SAT"/>
    <property type="match status" value="1"/>
</dbReference>
<dbReference type="PANTHER" id="PTHR43775:SF45">
    <property type="entry name" value="CONIDIAL PIGMENT POLYKETIDE SYNTHASE ALB1"/>
    <property type="match status" value="1"/>
</dbReference>
<dbReference type="Gene3D" id="3.30.70.3290">
    <property type="match status" value="1"/>
</dbReference>
<dbReference type="SUPFAM" id="SSF52151">
    <property type="entry name" value="FabD/lysophospholipase-like"/>
    <property type="match status" value="2"/>
</dbReference>
<evidence type="ECO:0000259" key="8">
    <source>
        <dbReference type="PROSITE" id="PS52019"/>
    </source>
</evidence>
<dbReference type="PROSITE" id="PS00606">
    <property type="entry name" value="KS3_1"/>
    <property type="match status" value="1"/>
</dbReference>
<dbReference type="Proteomes" id="UP001286456">
    <property type="component" value="Unassembled WGS sequence"/>
</dbReference>
<dbReference type="Pfam" id="PF00550">
    <property type="entry name" value="PP-binding"/>
    <property type="match status" value="2"/>
</dbReference>
<dbReference type="PROSITE" id="PS52019">
    <property type="entry name" value="PKS_MFAS_DH"/>
    <property type="match status" value="1"/>
</dbReference>
<feature type="non-terminal residue" evidence="9">
    <location>
        <position position="2164"/>
    </location>
</feature>
<dbReference type="InterPro" id="IPR030918">
    <property type="entry name" value="PT_fungal_PKS"/>
</dbReference>
<feature type="region of interest" description="Disordered" evidence="5">
    <location>
        <begin position="1619"/>
        <end position="1666"/>
    </location>
</feature>
<dbReference type="InterPro" id="IPR050091">
    <property type="entry name" value="PKS_NRPS_Biosynth_Enz"/>
</dbReference>
<dbReference type="Gene3D" id="3.10.129.110">
    <property type="entry name" value="Polyketide synthase dehydratase"/>
    <property type="match status" value="1"/>
</dbReference>
<reference evidence="9" key="1">
    <citation type="journal article" date="2023" name="Mol. Phylogenet. Evol.">
        <title>Genome-scale phylogeny and comparative genomics of the fungal order Sordariales.</title>
        <authorList>
            <person name="Hensen N."/>
            <person name="Bonometti L."/>
            <person name="Westerberg I."/>
            <person name="Brannstrom I.O."/>
            <person name="Guillou S."/>
            <person name="Cros-Aarteil S."/>
            <person name="Calhoun S."/>
            <person name="Haridas S."/>
            <person name="Kuo A."/>
            <person name="Mondo S."/>
            <person name="Pangilinan J."/>
            <person name="Riley R."/>
            <person name="LaButti K."/>
            <person name="Andreopoulos B."/>
            <person name="Lipzen A."/>
            <person name="Chen C."/>
            <person name="Yan M."/>
            <person name="Daum C."/>
            <person name="Ng V."/>
            <person name="Clum A."/>
            <person name="Steindorff A."/>
            <person name="Ohm R.A."/>
            <person name="Martin F."/>
            <person name="Silar P."/>
            <person name="Natvig D.O."/>
            <person name="Lalanne C."/>
            <person name="Gautier V."/>
            <person name="Ament-Velasquez S.L."/>
            <person name="Kruys A."/>
            <person name="Hutchinson M.I."/>
            <person name="Powell A.J."/>
            <person name="Barry K."/>
            <person name="Miller A.N."/>
            <person name="Grigoriev I.V."/>
            <person name="Debuchy R."/>
            <person name="Gladieux P."/>
            <person name="Hiltunen Thoren M."/>
            <person name="Johannesson H."/>
        </authorList>
    </citation>
    <scope>NUCLEOTIDE SEQUENCE</scope>
    <source>
        <strain evidence="9">SMH4131-1</strain>
    </source>
</reference>
<dbReference type="PROSITE" id="PS50075">
    <property type="entry name" value="CARRIER"/>
    <property type="match status" value="2"/>
</dbReference>
<feature type="compositionally biased region" description="Pro residues" evidence="5">
    <location>
        <begin position="1873"/>
        <end position="1882"/>
    </location>
</feature>
<dbReference type="InterPro" id="IPR009081">
    <property type="entry name" value="PP-bd_ACP"/>
</dbReference>
<dbReference type="NCBIfam" id="TIGR04532">
    <property type="entry name" value="PT_fungal_PKS"/>
    <property type="match status" value="1"/>
</dbReference>
<dbReference type="PANTHER" id="PTHR43775">
    <property type="entry name" value="FATTY ACID SYNTHASE"/>
    <property type="match status" value="1"/>
</dbReference>
<accession>A0AAE0MHZ3</accession>
<gene>
    <name evidence="9" type="ORF">B0T19DRAFT_456068</name>
</gene>
<dbReference type="GO" id="GO:0044550">
    <property type="term" value="P:secondary metabolite biosynthetic process"/>
    <property type="evidence" value="ECO:0007669"/>
    <property type="project" value="TreeGrafter"/>
</dbReference>
<dbReference type="InterPro" id="IPR020806">
    <property type="entry name" value="PKS_PP-bd"/>
</dbReference>
<dbReference type="InterPro" id="IPR016039">
    <property type="entry name" value="Thiolase-like"/>
</dbReference>
<dbReference type="InterPro" id="IPR014031">
    <property type="entry name" value="Ketoacyl_synth_C"/>
</dbReference>
<sequence length="2164" mass="233526">QVLVFGDLSSSGFEDELRKLLHLKTNPLLDAFFEQVGFALRRIIGGLPSEQQDWFPRFTTLIDLVARLGETAATPVLRFLVLSVYEVAQFIVYYGEDARQYPSPATTYTIGPCTGGFAAAAVSSSQTLPELVPVAVEAVLAAFRTSLRSWVAGQDVSPPASSSSTRAWSVTVSSKSKNESIGDLLPNDLETSELYISATTPTQVTTISGPPAPLASFVERTSEKLRSRYMDVQSPFHAAHVFDESDVEDIVSQIREDKVASRTLKIPLISTSTGQVIAGSSFKDLLRVIIRDTLREPVRWELVASTCRSLLKEANAEECVIVPFSSYAAPMLSAALGTDGGIQVMTESVSKPSQTPSGSSGRFEDSKIAIIGYSGRFPDSASNEEFWELLRAGRDVHREIPPDRFDWRTHYDPTGKAKNTSRVKYGCFIKEPGLFDARFFNMSPREAENTDPAQRLAITTTYEALEMAGLVRNRTPSTQQDRIGVFFGTTSDDWREVNSGQNVDTYFIPGGNRAFVPGRISYFFRFSGPSLSMDTACSSSFAAIQTACSYLWRGECDTAVAGGTNVLTNPDNFAGLDRGHFLSTTGNCNAFDDGASGYCRADAVGTVILKRLEDAQADNDPIFGVIAGTNTNHCGQTDSITRPHEGDQSSVFKRIMRYANVDPLDVSYIEMHGTGTQAGDATEMNSVLSVFGPDRRRTTITPHRKLYLGSAKGNIGHAESASGVSSLIKVLMMMKNSEIPPHAGIKTKINHNYPLDLAERGVHIALETTPWRREDSITGKRAVFLNNFSAAGGNTAVLLEDAPLSTDIAAPEGDARPIHLVAVTAKTPASLIANLDGLSTWLEKNSDTSLPALSYTTTARRMHHNYRALVSGSDIASIISSIKTRVSEGASGLKPIPSAAKTPNVVFAFTGQGSLYSGLGQSLYNKNPSFRASILRFSRLAQGQGFPSFLGLVDGNQPVNNTKDVGAVVSQLALTCLQMALFELWRSWGLTPSAVIGHSLGEFAGLYAAGVISAADAIFLVGTRATLLEQHCAPGTHAMLAIKAPLEVVNGLIQSSESRCELACANQPTGHVISGKVEDISQAERWAAEKGIEAIRLEIPYAFHSAQVDPILDNFESVAAHAVVYNAPTIPILSPLLSRTVAAGTSGVLNASYLAQSCRGKVDFVGALEAAKKDNLVNDRNIWLEIGAHPACGGMVKGTLGSQSTTLASLRKQVEGYKTMTSALETLYMAGFEIDWNEYHRGFPSAHRVIDLPRYSWDLKKYWIQYRNDFCLAKGEGLVPASTVNAGSRIEETVVAPKQYKYLSPSVQKVIEESHGSDVSSLVIESDAFDPKLLPVFQGHVVNGAHLCPSSLYADIAWTMAEYMLQGPGLAAETTGLDIADVKVDASLVAQPTETSHPFRVSAKADWETNVITMSIYSINSNGKRTTSHATMDVRVTPNHCWSSEWKRSTHLVTSRIDALNQGINSGNSHKLKRGMVYKLFGALVDYSDGYQGMDHVVLDSERLEAVSTVTFKVGGDGFLVNPMWIDSLGGVAGFIMNGNDAFESKKQVFINHGWERFRLAEKLDPTKTYNAYNRMQLVEKTLFAGDTYILHEGRVVGIVEGIKFQGIPRTLLDRVLPPRNAASSSPAPTGSAPAAQSKRSSATKTETRKPRSQTPVPRPVPKRQASPGLLDRIVAIICQEVGISASDLKPESEFADFGLDSLLSLTILGRIREELQVDLPPSLFVDCSSVSSLQAFVGDQASDSSDEAPSLRRSRSQSSTSSDGTQLTIPTPKEDQDIESSSSTASEGASTAISILRKTISEETGVSVADLTLGTCLADVGVDSLLALTILAKLDEIFGDTIPRSLFAEHETLQDVEKALLASLGIQESVAKPPPSRPQPTPTSQESPANPSSPPHATSVLLKRAPKSPTSILFLLPDGSGSASSYMALGAAIGHDVTVYGLNCPWLKTAPDMTRLGIDMTALAAKYVAEITRVLQKLSPSTTTPIALGGWSAGGILALEAIRQLHAQGRPVAKLVLLDSPNPIGLQNPPERMYDFFDSIGIFGGGRNQMPAWLRAHFAAFINILDAYEPKPLAGAPETLIVYARDGVCKDPDGPKPEMRPDDPREMLWLLNNRTDFKAEGWRSLLTGARVSVKVVDEVNHFSIVEAGEGMAVVGEALGEFLG</sequence>
<evidence type="ECO:0000256" key="2">
    <source>
        <dbReference type="ARBA" id="ARBA00022553"/>
    </source>
</evidence>
<dbReference type="Pfam" id="PF22621">
    <property type="entry name" value="CurL-like_PKS_C"/>
    <property type="match status" value="1"/>
</dbReference>
<feature type="domain" description="PKS/mFAS DH" evidence="8">
    <location>
        <begin position="1308"/>
        <end position="1614"/>
    </location>
</feature>
<feature type="compositionally biased region" description="Low complexity" evidence="5">
    <location>
        <begin position="1619"/>
        <end position="1638"/>
    </location>
</feature>
<dbReference type="FunFam" id="3.10.129.110:FF:000001">
    <property type="entry name" value="Sterigmatocystin biosynthesis polyketide synthase"/>
    <property type="match status" value="1"/>
</dbReference>
<evidence type="ECO:0000259" key="6">
    <source>
        <dbReference type="PROSITE" id="PS50075"/>
    </source>
</evidence>
<feature type="region of interest" description="C-terminal hotdog fold" evidence="4">
    <location>
        <begin position="1469"/>
        <end position="1614"/>
    </location>
</feature>
<dbReference type="InterPro" id="IPR001031">
    <property type="entry name" value="Thioesterase"/>
</dbReference>
<dbReference type="InterPro" id="IPR049900">
    <property type="entry name" value="PKS_mFAS_DH"/>
</dbReference>
<dbReference type="InterPro" id="IPR020841">
    <property type="entry name" value="PKS_Beta-ketoAc_synthase_dom"/>
</dbReference>
<dbReference type="Gene3D" id="3.40.366.10">
    <property type="entry name" value="Malonyl-Coenzyme A Acyl Carrier Protein, domain 2"/>
    <property type="match status" value="3"/>
</dbReference>
<dbReference type="Pfam" id="PF00109">
    <property type="entry name" value="ketoacyl-synt"/>
    <property type="match status" value="1"/>
</dbReference>
<dbReference type="FunFam" id="1.10.1200.10:FF:000011">
    <property type="entry name" value="Sterigmatocystin biosynthesis polyketide synthase"/>
    <property type="match status" value="1"/>
</dbReference>
<dbReference type="InterPro" id="IPR016035">
    <property type="entry name" value="Acyl_Trfase/lysoPLipase"/>
</dbReference>
<keyword evidence="2" id="KW-0597">Phosphoprotein</keyword>
<feature type="domain" description="Carrier" evidence="6">
    <location>
        <begin position="1788"/>
        <end position="1865"/>
    </location>
</feature>
<dbReference type="InterPro" id="IPR036736">
    <property type="entry name" value="ACP-like_sf"/>
</dbReference>
<evidence type="ECO:0000256" key="5">
    <source>
        <dbReference type="SAM" id="MobiDB-lite"/>
    </source>
</evidence>
<dbReference type="Pfam" id="PF00975">
    <property type="entry name" value="Thioesterase"/>
    <property type="match status" value="1"/>
</dbReference>
<dbReference type="SUPFAM" id="SSF53474">
    <property type="entry name" value="alpha/beta-Hydrolases"/>
    <property type="match status" value="1"/>
</dbReference>
<feature type="active site" description="Proton donor; for dehydratase activity" evidence="4">
    <location>
        <position position="1527"/>
    </location>
</feature>
<dbReference type="InterPro" id="IPR032088">
    <property type="entry name" value="SAT"/>
</dbReference>
<dbReference type="InterPro" id="IPR029058">
    <property type="entry name" value="AB_hydrolase_fold"/>
</dbReference>
<dbReference type="PROSITE" id="PS00012">
    <property type="entry name" value="PHOSPHOPANTETHEINE"/>
    <property type="match status" value="2"/>
</dbReference>
<dbReference type="InterPro" id="IPR042104">
    <property type="entry name" value="PKS_dehydratase_sf"/>
</dbReference>
<feature type="region of interest" description="Disordered" evidence="5">
    <location>
        <begin position="1870"/>
        <end position="1900"/>
    </location>
</feature>
<dbReference type="Pfam" id="PF00698">
    <property type="entry name" value="Acyl_transf_1"/>
    <property type="match status" value="1"/>
</dbReference>
<dbReference type="Gene3D" id="3.40.47.10">
    <property type="match status" value="1"/>
</dbReference>
<dbReference type="InterPro" id="IPR001227">
    <property type="entry name" value="Ac_transferase_dom_sf"/>
</dbReference>
<dbReference type="Gene3D" id="1.10.1200.10">
    <property type="entry name" value="ACP-like"/>
    <property type="match status" value="2"/>
</dbReference>
<dbReference type="InterPro" id="IPR016036">
    <property type="entry name" value="Malonyl_transacylase_ACP-bd"/>
</dbReference>
<reference evidence="9" key="2">
    <citation type="submission" date="2023-06" db="EMBL/GenBank/DDBJ databases">
        <authorList>
            <consortium name="Lawrence Berkeley National Laboratory"/>
            <person name="Haridas S."/>
            <person name="Hensen N."/>
            <person name="Bonometti L."/>
            <person name="Westerberg I."/>
            <person name="Brannstrom I.O."/>
            <person name="Guillou S."/>
            <person name="Cros-Aarteil S."/>
            <person name="Calhoun S."/>
            <person name="Kuo A."/>
            <person name="Mondo S."/>
            <person name="Pangilinan J."/>
            <person name="Riley R."/>
            <person name="Labutti K."/>
            <person name="Andreopoulos B."/>
            <person name="Lipzen A."/>
            <person name="Chen C."/>
            <person name="Yanf M."/>
            <person name="Daum C."/>
            <person name="Ng V."/>
            <person name="Clum A."/>
            <person name="Steindorff A."/>
            <person name="Ohm R."/>
            <person name="Martin F."/>
            <person name="Silar P."/>
            <person name="Natvig D."/>
            <person name="Lalanne C."/>
            <person name="Gautier V."/>
            <person name="Ament-Velasquez S.L."/>
            <person name="Kruys A."/>
            <person name="Hutchinson M.I."/>
            <person name="Powell A.J."/>
            <person name="Barry K."/>
            <person name="Miller A.N."/>
            <person name="Grigoriev I.V."/>
            <person name="Debuchy R."/>
            <person name="Gladieux P."/>
            <person name="Thoren M.H."/>
            <person name="Johannesson H."/>
        </authorList>
    </citation>
    <scope>NUCLEOTIDE SEQUENCE</scope>
    <source>
        <strain evidence="9">SMH4131-1</strain>
    </source>
</reference>
<evidence type="ECO:0000256" key="1">
    <source>
        <dbReference type="ARBA" id="ARBA00022450"/>
    </source>
</evidence>
<feature type="active site" description="Proton acceptor; for dehydratase activity" evidence="4">
    <location>
        <position position="1340"/>
    </location>
</feature>
<dbReference type="Gene3D" id="3.40.50.1820">
    <property type="entry name" value="alpha/beta hydrolase"/>
    <property type="match status" value="1"/>
</dbReference>
<comment type="caution">
    <text evidence="9">The sequence shown here is derived from an EMBL/GenBank/DDBJ whole genome shotgun (WGS) entry which is preliminary data.</text>
</comment>
<dbReference type="SMART" id="SM00825">
    <property type="entry name" value="PKS_KS"/>
    <property type="match status" value="1"/>
</dbReference>
<evidence type="ECO:0000259" key="7">
    <source>
        <dbReference type="PROSITE" id="PS52004"/>
    </source>
</evidence>
<organism evidence="9 10">
    <name type="scientific">Cercophora scortea</name>
    <dbReference type="NCBI Taxonomy" id="314031"/>
    <lineage>
        <taxon>Eukaryota</taxon>
        <taxon>Fungi</taxon>
        <taxon>Dikarya</taxon>
        <taxon>Ascomycota</taxon>
        <taxon>Pezizomycotina</taxon>
        <taxon>Sordariomycetes</taxon>
        <taxon>Sordariomycetidae</taxon>
        <taxon>Sordariales</taxon>
        <taxon>Lasiosphaeriaceae</taxon>
        <taxon>Cercophora</taxon>
    </lineage>
</organism>
<name>A0AAE0MHZ3_9PEZI</name>